<dbReference type="PROSITE" id="PS50089">
    <property type="entry name" value="ZF_RING_2"/>
    <property type="match status" value="1"/>
</dbReference>
<accession>A0A1L0DK62</accession>
<feature type="domain" description="RING-type" evidence="14">
    <location>
        <begin position="1154"/>
        <end position="1194"/>
    </location>
</feature>
<evidence type="ECO:0000256" key="5">
    <source>
        <dbReference type="ARBA" id="ARBA00022554"/>
    </source>
</evidence>
<evidence type="ECO:0000256" key="2">
    <source>
        <dbReference type="ARBA" id="ARBA00004116"/>
    </source>
</evidence>
<keyword evidence="6 12" id="KW-0853">WD repeat</keyword>
<dbReference type="PANTHER" id="PTHR46200">
    <property type="entry name" value="GATOR COMPLEX PROTEIN WDR24"/>
    <property type="match status" value="1"/>
</dbReference>
<dbReference type="InterPro" id="IPR049566">
    <property type="entry name" value="WDR59_RTC1-like_RING_Znf"/>
</dbReference>
<feature type="repeat" description="WD" evidence="12">
    <location>
        <begin position="264"/>
        <end position="296"/>
    </location>
</feature>
<dbReference type="Proteomes" id="UP000182259">
    <property type="component" value="Chromosome V"/>
</dbReference>
<dbReference type="SMART" id="SM00320">
    <property type="entry name" value="WD40"/>
    <property type="match status" value="3"/>
</dbReference>
<dbReference type="SUPFAM" id="SSF50978">
    <property type="entry name" value="WD40 repeat-like"/>
    <property type="match status" value="1"/>
</dbReference>
<feature type="repeat" description="WD" evidence="12">
    <location>
        <begin position="163"/>
        <end position="198"/>
    </location>
</feature>
<dbReference type="AlphaFoldDB" id="A0A1L0DK62"/>
<dbReference type="InterPro" id="IPR015943">
    <property type="entry name" value="WD40/YVTN_repeat-like_dom_sf"/>
</dbReference>
<feature type="region of interest" description="Disordered" evidence="13">
    <location>
        <begin position="986"/>
        <end position="1005"/>
    </location>
</feature>
<evidence type="ECO:0000259" key="14">
    <source>
        <dbReference type="PROSITE" id="PS50089"/>
    </source>
</evidence>
<dbReference type="Gene3D" id="2.130.10.10">
    <property type="entry name" value="YVTN repeat-like/Quinoprotein amine dehydrogenase"/>
    <property type="match status" value="1"/>
</dbReference>
<feature type="region of interest" description="Disordered" evidence="13">
    <location>
        <begin position="924"/>
        <end position="943"/>
    </location>
</feature>
<comment type="function">
    <text evidence="1">May be involved in a process influencing telomere capping.</text>
</comment>
<keyword evidence="9 11" id="KW-0863">Zinc-finger</keyword>
<dbReference type="PROSITE" id="PS50294">
    <property type="entry name" value="WD_REPEATS_REGION"/>
    <property type="match status" value="1"/>
</dbReference>
<organism evidence="15 16">
    <name type="scientific">Sungouiella intermedia</name>
    <dbReference type="NCBI Taxonomy" id="45354"/>
    <lineage>
        <taxon>Eukaryota</taxon>
        <taxon>Fungi</taxon>
        <taxon>Dikarya</taxon>
        <taxon>Ascomycota</taxon>
        <taxon>Saccharomycotina</taxon>
        <taxon>Pichiomycetes</taxon>
        <taxon>Metschnikowiaceae</taxon>
        <taxon>Sungouiella</taxon>
    </lineage>
</organism>
<evidence type="ECO:0000256" key="4">
    <source>
        <dbReference type="ARBA" id="ARBA00015098"/>
    </source>
</evidence>
<sequence length="1203" mass="133008">MASGPNQSQLSLARFAFNIYGSLGSNDQPRGKSPDPLKPSLPRRKKLMYSCEREITCLSRLKHPMGRLSASFDPSTSAPIHHVVIGGKNYLKLLALNNDQSEVVADVNIVEPPGLSRLHSSTKLFNVNTVKCYGDMIACGLTSGSVHVHQVSGNGKSRLAYKLEDHKRVVNSVDFTDHEQVLFSGSQDGTVKLWDLRTFSPKPVLKLSASQHSDPVRSCEYSRHSKVRGKMTVLSVHDSGLLCKFDLRYPGSNSSSTVLPERKWTFHTGPALSLHIHPESEYVLTGGRDKKICVWSYGENSLHPNSPEMILNTYGPVMKIRWSQIPCHDRPHGASNFEFGEDYHDPKLSLYDYDFACLFLNDDPTITVFNLRRKHVPKEIVTTTTLKPFQNFIWAGDSSSTESKLWTLTKSNMFVSYNLTTGDDGLLNVTRPLDDLPSIVTTWQNGFADLSIVTQDSRDYGFQGPEQVEVESDILDRTNLDEFTRIDEEHTLEQRSSSITLDNSNIYSKTPMGSLPNPSNLLYQKTQNNSPKDRPQLIRLSTAYTPTKSPSPVPFGRPNVVDNYGSVMRPSLPRNPSQSTQDSESPLFMSLVATSKKSPFSGPSPYVVGVSVPIPLGDEAVFEVLANEYYTSVPDGFALADVCQMNARLAASVQRYRDCQVWRLLAVALEQEETSFFDDYTHNERVVVEAESTLNQSAAANDDAKSISSDLDNFVGSYNSNSTLTTNYGSVPKGSEVASSLHNTSLLGSSASSRLGGSLMGYKSGSTASIDQFQSGHLSGPSTASRANSLLMKRRPSLPAPKMITASTEQEHAIVDDDEDDVLSEASNLPNKEHHISKTIPRKSSAIDIRSTKYLSFGAQTSASPEFFNEEGSPLMYSRKNSVKKYTAASFSTTQHPWAIPNSSQDLDNENLNILTAASYSTSAMHTGSGHTVNSGIRSRPSMGSLKGSPIMTASYAGRGSFAGGRSGALGIKQTSPQHLERVVEANGNEHPRKSALTSAFKEKDKEDEDSEVLFSDKPWNTMGMLKKAIDYAMDQGDIIMCSTLILLFYELLHKYFPKKVLSKEGCLECLGMYIETLRKRQLFTNAVKVVKDAPTDLLYELSNYANKDVDLRFYCCWCNKLMLNEASKAKHGAGSDKFGFWYCDNCRRKQLNCIYCNEPCKGLTVVVSLKCGHRGHFGCLQEWFIIDQNTECPGGCEDSVMA</sequence>
<dbReference type="GO" id="GO:0016239">
    <property type="term" value="P:positive regulation of macroautophagy"/>
    <property type="evidence" value="ECO:0007669"/>
    <property type="project" value="TreeGrafter"/>
</dbReference>
<evidence type="ECO:0000256" key="11">
    <source>
        <dbReference type="PROSITE-ProRule" id="PRU00175"/>
    </source>
</evidence>
<evidence type="ECO:0000256" key="3">
    <source>
        <dbReference type="ARBA" id="ARBA00008863"/>
    </source>
</evidence>
<comment type="similarity">
    <text evidence="3">Belongs to the WD repeat RTC1 family.</text>
</comment>
<dbReference type="GO" id="GO:0008270">
    <property type="term" value="F:zinc ion binding"/>
    <property type="evidence" value="ECO:0007669"/>
    <property type="project" value="UniProtKB-KW"/>
</dbReference>
<dbReference type="PANTHER" id="PTHR46200:SF1">
    <property type="entry name" value="GATOR COMPLEX PROTEIN WDR24"/>
    <property type="match status" value="1"/>
</dbReference>
<dbReference type="Pfam" id="PF00400">
    <property type="entry name" value="WD40"/>
    <property type="match status" value="2"/>
</dbReference>
<dbReference type="Pfam" id="PF17120">
    <property type="entry name" value="zf-RING_16"/>
    <property type="match status" value="1"/>
</dbReference>
<evidence type="ECO:0000256" key="10">
    <source>
        <dbReference type="ARBA" id="ARBA00022833"/>
    </source>
</evidence>
<evidence type="ECO:0000256" key="1">
    <source>
        <dbReference type="ARBA" id="ARBA00002738"/>
    </source>
</evidence>
<evidence type="ECO:0000256" key="9">
    <source>
        <dbReference type="ARBA" id="ARBA00022771"/>
    </source>
</evidence>
<dbReference type="GO" id="GO:0061700">
    <property type="term" value="C:GATOR2 complex"/>
    <property type="evidence" value="ECO:0007669"/>
    <property type="project" value="TreeGrafter"/>
</dbReference>
<dbReference type="InterPro" id="IPR036322">
    <property type="entry name" value="WD40_repeat_dom_sf"/>
</dbReference>
<dbReference type="PROSITE" id="PS00678">
    <property type="entry name" value="WD_REPEATS_1"/>
    <property type="match status" value="1"/>
</dbReference>
<comment type="subcellular location">
    <subcellularLocation>
        <location evidence="2">Vacuole</location>
    </subcellularLocation>
</comment>
<protein>
    <recommendedName>
        <fullName evidence="4">Restriction of telomere capping protein 1</fullName>
    </recommendedName>
</protein>
<reference evidence="15 16" key="1">
    <citation type="submission" date="2016-10" db="EMBL/GenBank/DDBJ databases">
        <authorList>
            <person name="de Groot N.N."/>
        </authorList>
    </citation>
    <scope>NUCLEOTIDE SEQUENCE [LARGE SCALE GENOMIC DNA]</scope>
    <source>
        <strain evidence="15 16">PYCC 4715</strain>
    </source>
</reference>
<dbReference type="InterPro" id="IPR019775">
    <property type="entry name" value="WD40_repeat_CS"/>
</dbReference>
<proteinExistence type="inferred from homology"/>
<dbReference type="GO" id="GO:0005829">
    <property type="term" value="C:cytosol"/>
    <property type="evidence" value="ECO:0007669"/>
    <property type="project" value="TreeGrafter"/>
</dbReference>
<dbReference type="PROSITE" id="PS50082">
    <property type="entry name" value="WD_REPEATS_2"/>
    <property type="match status" value="2"/>
</dbReference>
<dbReference type="InterPro" id="IPR037590">
    <property type="entry name" value="WDR24"/>
</dbReference>
<evidence type="ECO:0000256" key="12">
    <source>
        <dbReference type="PROSITE-ProRule" id="PRU00221"/>
    </source>
</evidence>
<dbReference type="GO" id="GO:1904263">
    <property type="term" value="P:positive regulation of TORC1 signaling"/>
    <property type="evidence" value="ECO:0007669"/>
    <property type="project" value="TreeGrafter"/>
</dbReference>
<evidence type="ECO:0000256" key="13">
    <source>
        <dbReference type="SAM" id="MobiDB-lite"/>
    </source>
</evidence>
<feature type="compositionally biased region" description="Polar residues" evidence="13">
    <location>
        <begin position="924"/>
        <end position="937"/>
    </location>
</feature>
<evidence type="ECO:0000313" key="16">
    <source>
        <dbReference type="Proteomes" id="UP000182259"/>
    </source>
</evidence>
<dbReference type="EMBL" id="LT635768">
    <property type="protein sequence ID" value="SGZ56940.1"/>
    <property type="molecule type" value="Genomic_DNA"/>
</dbReference>
<name>A0A1L0DK62_9ASCO</name>
<dbReference type="CDD" id="cd16488">
    <property type="entry name" value="mRING-H2-C3H3C2_Mio-like"/>
    <property type="match status" value="1"/>
</dbReference>
<evidence type="ECO:0000256" key="6">
    <source>
        <dbReference type="ARBA" id="ARBA00022574"/>
    </source>
</evidence>
<evidence type="ECO:0000256" key="8">
    <source>
        <dbReference type="ARBA" id="ARBA00022737"/>
    </source>
</evidence>
<keyword evidence="5" id="KW-0926">Vacuole</keyword>
<dbReference type="GO" id="GO:0005774">
    <property type="term" value="C:vacuolar membrane"/>
    <property type="evidence" value="ECO:0007669"/>
    <property type="project" value="TreeGrafter"/>
</dbReference>
<keyword evidence="8" id="KW-0677">Repeat</keyword>
<evidence type="ECO:0000313" key="15">
    <source>
        <dbReference type="EMBL" id="SGZ56940.1"/>
    </source>
</evidence>
<gene>
    <name evidence="15" type="ORF">SAMEA4029009_CIC11G00000005718</name>
</gene>
<keyword evidence="10" id="KW-0862">Zinc</keyword>
<keyword evidence="7" id="KW-0479">Metal-binding</keyword>
<dbReference type="InterPro" id="IPR001841">
    <property type="entry name" value="Znf_RING"/>
</dbReference>
<evidence type="ECO:0000256" key="7">
    <source>
        <dbReference type="ARBA" id="ARBA00022723"/>
    </source>
</evidence>
<dbReference type="InterPro" id="IPR001680">
    <property type="entry name" value="WD40_rpt"/>
</dbReference>